<feature type="binding site" evidence="6">
    <location>
        <position position="219"/>
    </location>
    <ligand>
        <name>Fe cation</name>
        <dbReference type="ChEBI" id="CHEBI:24875"/>
        <label>2</label>
    </ligand>
</feature>
<protein>
    <recommendedName>
        <fullName evidence="4">Ribonucleoside-diphosphate reductase subunit beta</fullName>
        <ecNumber evidence="4">1.17.4.1</ecNumber>
    </recommendedName>
</protein>
<evidence type="ECO:0000256" key="3">
    <source>
        <dbReference type="ARBA" id="ARBA00047754"/>
    </source>
</evidence>
<dbReference type="InterPro" id="IPR009078">
    <property type="entry name" value="Ferritin-like_SF"/>
</dbReference>
<dbReference type="InterPro" id="IPR033909">
    <property type="entry name" value="RNR_small"/>
</dbReference>
<dbReference type="PANTHER" id="PTHR23409:SF18">
    <property type="entry name" value="RIBONUCLEOSIDE-DIPHOSPHATE REDUCTASE SUBUNIT M2"/>
    <property type="match status" value="1"/>
</dbReference>
<keyword evidence="4 6" id="KW-0479">Metal-binding</keyword>
<dbReference type="UniPathway" id="UPA00326"/>
<dbReference type="OrthoDB" id="9766544at2"/>
<keyword evidence="4" id="KW-0215">Deoxyribonucleotide synthesis</keyword>
<evidence type="ECO:0000256" key="4">
    <source>
        <dbReference type="PIRNR" id="PIRNR000355"/>
    </source>
</evidence>
<feature type="active site" evidence="5">
    <location>
        <position position="125"/>
    </location>
</feature>
<keyword evidence="7" id="KW-0472">Membrane</keyword>
<sequence>MNELKQRVLIDSQAPNKSTGIINGASSNILNWDDVRYPWAYPKYKRMLGNFWTPFEINMAKDIKQFPTLSQRERESFLKIIGLLALLDSVQTDYAGKVADYLTDSSLNALMIILAQQEVVHNHSYSYVLSSIVSKSEQDEVFEFWKTEPILIKRNEFITNGYKGFVESPTIENLLKSIIYDVILEGLFFYSGFAFFYHLARNQKMVATSTMINYINRDEQLHVGLFEKIFKEVLNENPSYQTEELRTFGRETFKQAAHLEIEWGREIIGSHVEGLLMSDLEDYIKFMANKRAKQLGFDEPFEGYRTNPLKWIIAYQEVDRGKTDFFEQRSRQYTKTSDSNGFDEL</sequence>
<keyword evidence="7" id="KW-0812">Transmembrane</keyword>
<dbReference type="EC" id="1.17.4.1" evidence="4"/>
<name>A0A0P6W6Q8_9BACI</name>
<comment type="subunit">
    <text evidence="2">Tetramer of two alpha and two beta subunits.</text>
</comment>
<gene>
    <name evidence="8" type="ORF">AM506_01705</name>
</gene>
<dbReference type="PIRSF" id="PIRSF000355">
    <property type="entry name" value="NrdB"/>
    <property type="match status" value="1"/>
</dbReference>
<dbReference type="NCBIfam" id="NF007184">
    <property type="entry name" value="PRK09614.1-3"/>
    <property type="match status" value="1"/>
</dbReference>
<dbReference type="AlphaFoldDB" id="A0A0P6W6Q8"/>
<keyword evidence="4" id="KW-0560">Oxidoreductase</keyword>
<evidence type="ECO:0000256" key="1">
    <source>
        <dbReference type="ARBA" id="ARBA00009303"/>
    </source>
</evidence>
<feature type="binding site" evidence="6">
    <location>
        <position position="118"/>
    </location>
    <ligand>
        <name>Fe cation</name>
        <dbReference type="ChEBI" id="CHEBI:24875"/>
        <label>1</label>
    </ligand>
</feature>
<dbReference type="RefSeq" id="WP_060670174.1">
    <property type="nucleotide sequence ID" value="NZ_LIXZ01000001.1"/>
</dbReference>
<dbReference type="EMBL" id="LIXZ01000001">
    <property type="protein sequence ID" value="KPL61371.1"/>
    <property type="molecule type" value="Genomic_DNA"/>
</dbReference>
<reference evidence="8 9" key="1">
    <citation type="submission" date="2015-08" db="EMBL/GenBank/DDBJ databases">
        <title>Draft Genome Sequence of Bacillus vietnamensis UCD-SED5.</title>
        <authorList>
            <person name="Lee R.D."/>
            <person name="Jospin G."/>
            <person name="Lang J.M."/>
            <person name="Coil D.A."/>
            <person name="Eisen J.A."/>
        </authorList>
    </citation>
    <scope>NUCLEOTIDE SEQUENCE [LARGE SCALE GENOMIC DNA]</scope>
    <source>
        <strain evidence="8 9">UCD-SED5</strain>
    </source>
</reference>
<proteinExistence type="inferred from homology"/>
<dbReference type="SUPFAM" id="SSF47240">
    <property type="entry name" value="Ferritin-like"/>
    <property type="match status" value="1"/>
</dbReference>
<feature type="transmembrane region" description="Helical" evidence="7">
    <location>
        <begin position="178"/>
        <end position="200"/>
    </location>
</feature>
<feature type="binding site" evidence="6">
    <location>
        <position position="118"/>
    </location>
    <ligand>
        <name>Fe cation</name>
        <dbReference type="ChEBI" id="CHEBI:24875"/>
        <label>2</label>
    </ligand>
</feature>
<evidence type="ECO:0000313" key="8">
    <source>
        <dbReference type="EMBL" id="KPL61371.1"/>
    </source>
</evidence>
<feature type="binding site" evidence="6">
    <location>
        <position position="185"/>
    </location>
    <ligand>
        <name>Fe cation</name>
        <dbReference type="ChEBI" id="CHEBI:24875"/>
        <label>2</label>
    </ligand>
</feature>
<comment type="caution">
    <text evidence="8">The sequence shown here is derived from an EMBL/GenBank/DDBJ whole genome shotgun (WGS) entry which is preliminary data.</text>
</comment>
<evidence type="ECO:0000256" key="2">
    <source>
        <dbReference type="ARBA" id="ARBA00011209"/>
    </source>
</evidence>
<evidence type="ECO:0000256" key="6">
    <source>
        <dbReference type="PIRSR" id="PIRSR000355-2"/>
    </source>
</evidence>
<dbReference type="InterPro" id="IPR012348">
    <property type="entry name" value="RNR-like"/>
</dbReference>
<dbReference type="PANTHER" id="PTHR23409">
    <property type="entry name" value="RIBONUCLEOSIDE-DIPHOSPHATE REDUCTASE SMALL CHAIN"/>
    <property type="match status" value="1"/>
</dbReference>
<comment type="catalytic activity">
    <reaction evidence="3 4">
        <text>a 2'-deoxyribonucleoside 5'-diphosphate + [thioredoxin]-disulfide + H2O = a ribonucleoside 5'-diphosphate + [thioredoxin]-dithiol</text>
        <dbReference type="Rhea" id="RHEA:23252"/>
        <dbReference type="Rhea" id="RHEA-COMP:10698"/>
        <dbReference type="Rhea" id="RHEA-COMP:10700"/>
        <dbReference type="ChEBI" id="CHEBI:15377"/>
        <dbReference type="ChEBI" id="CHEBI:29950"/>
        <dbReference type="ChEBI" id="CHEBI:50058"/>
        <dbReference type="ChEBI" id="CHEBI:57930"/>
        <dbReference type="ChEBI" id="CHEBI:73316"/>
        <dbReference type="EC" id="1.17.4.1"/>
    </reaction>
</comment>
<dbReference type="Proteomes" id="UP000050398">
    <property type="component" value="Unassembled WGS sequence"/>
</dbReference>
<evidence type="ECO:0000256" key="5">
    <source>
        <dbReference type="PIRSR" id="PIRSR000355-1"/>
    </source>
</evidence>
<comment type="function">
    <text evidence="4">Provides the precursors necessary for DNA synthesis. Catalyzes the biosynthesis of deoxyribonucleotides from the corresponding ribonucleotides.</text>
</comment>
<dbReference type="InterPro" id="IPR000358">
    <property type="entry name" value="RNR_small_fam"/>
</dbReference>
<evidence type="ECO:0000313" key="9">
    <source>
        <dbReference type="Proteomes" id="UP000050398"/>
    </source>
</evidence>
<dbReference type="GO" id="GO:0046872">
    <property type="term" value="F:metal ion binding"/>
    <property type="evidence" value="ECO:0007669"/>
    <property type="project" value="UniProtKB-KW"/>
</dbReference>
<feature type="binding site" evidence="6">
    <location>
        <position position="88"/>
    </location>
    <ligand>
        <name>Fe cation</name>
        <dbReference type="ChEBI" id="CHEBI:24875"/>
        <label>1</label>
    </ligand>
</feature>
<keyword evidence="4 6" id="KW-0408">Iron</keyword>
<feature type="binding site" evidence="6">
    <location>
        <position position="222"/>
    </location>
    <ligand>
        <name>Fe cation</name>
        <dbReference type="ChEBI" id="CHEBI:24875"/>
        <label>2</label>
    </ligand>
</feature>
<comment type="similarity">
    <text evidence="1 4">Belongs to the ribonucleoside diphosphate reductase small chain family.</text>
</comment>
<evidence type="ECO:0000256" key="7">
    <source>
        <dbReference type="SAM" id="Phobius"/>
    </source>
</evidence>
<feature type="binding site" evidence="6">
    <location>
        <position position="121"/>
    </location>
    <ligand>
        <name>Fe cation</name>
        <dbReference type="ChEBI" id="CHEBI:24875"/>
        <label>1</label>
    </ligand>
</feature>
<accession>A0A0P6W6Q8</accession>
<comment type="cofactor">
    <cofactor evidence="4 6">
        <name>Fe cation</name>
        <dbReference type="ChEBI" id="CHEBI:24875"/>
    </cofactor>
    <text evidence="4 6">Binds 2 iron ions per subunit.</text>
</comment>
<dbReference type="eggNOG" id="COG0208">
    <property type="taxonomic scope" value="Bacteria"/>
</dbReference>
<dbReference type="GO" id="GO:0009263">
    <property type="term" value="P:deoxyribonucleotide biosynthetic process"/>
    <property type="evidence" value="ECO:0007669"/>
    <property type="project" value="UniProtKB-KW"/>
</dbReference>
<dbReference type="Gene3D" id="1.10.620.20">
    <property type="entry name" value="Ribonucleotide Reductase, subunit A"/>
    <property type="match status" value="1"/>
</dbReference>
<dbReference type="CDD" id="cd01049">
    <property type="entry name" value="RNRR2"/>
    <property type="match status" value="1"/>
</dbReference>
<dbReference type="PATRIC" id="fig|218284.4.peg.356"/>
<organism evidence="8 9">
    <name type="scientific">Rossellomorea vietnamensis</name>
    <dbReference type="NCBI Taxonomy" id="218284"/>
    <lineage>
        <taxon>Bacteria</taxon>
        <taxon>Bacillati</taxon>
        <taxon>Bacillota</taxon>
        <taxon>Bacilli</taxon>
        <taxon>Bacillales</taxon>
        <taxon>Bacillaceae</taxon>
        <taxon>Rossellomorea</taxon>
    </lineage>
</organism>
<keyword evidence="7" id="KW-1133">Transmembrane helix</keyword>
<dbReference type="Pfam" id="PF00268">
    <property type="entry name" value="Ribonuc_red_sm"/>
    <property type="match status" value="1"/>
</dbReference>
<dbReference type="GO" id="GO:0004748">
    <property type="term" value="F:ribonucleoside-diphosphate reductase activity, thioredoxin disulfide as acceptor"/>
    <property type="evidence" value="ECO:0007669"/>
    <property type="project" value="UniProtKB-EC"/>
</dbReference>